<name>A0AC35ES51_9BILA</name>
<organism evidence="1 2">
    <name type="scientific">Panagrolaimus sp. PS1159</name>
    <dbReference type="NCBI Taxonomy" id="55785"/>
    <lineage>
        <taxon>Eukaryota</taxon>
        <taxon>Metazoa</taxon>
        <taxon>Ecdysozoa</taxon>
        <taxon>Nematoda</taxon>
        <taxon>Chromadorea</taxon>
        <taxon>Rhabditida</taxon>
        <taxon>Tylenchina</taxon>
        <taxon>Panagrolaimomorpha</taxon>
        <taxon>Panagrolaimoidea</taxon>
        <taxon>Panagrolaimidae</taxon>
        <taxon>Panagrolaimus</taxon>
    </lineage>
</organism>
<accession>A0AC35ES51</accession>
<sequence>MASYSPQGGRRIRAQVGHDAEEAIMGKISRQGGEVFTKKRQTRDEARQLRMEQLEKQIRADDDSNYLIADSNANSNGLMSTTTSRRVLKKNPVDQSSFDQESDVGLQEKVNELEDKFQRAMLLYSQLDNEKSTLLYEIDLLKDEMEEKDQILYQNTRENRDLNSHVKALQRTIEGMQATQQSLKNEIAQRDQIIQENGLILAEQETDESSAVSSGEGSGSTINIRPGPLLFSQQTISLVDKAIPGSSSIDEKVKKLCDMNKKLRQQVEESEQTLYARRRFNDHHASTINGAANEAAERDAAKQVAELKLKLQEAERENTNNQGNLIRLDGQLKRLKQTCEQSDKECIELKSQNRNLKKELRDKEMALSEADEQNKHLQSRLEKLRNTRRML</sequence>
<protein>
    <submittedName>
        <fullName evidence="2">Leucine-rich repeat flightless-interacting protein 2</fullName>
    </submittedName>
</protein>
<evidence type="ECO:0000313" key="1">
    <source>
        <dbReference type="Proteomes" id="UP000887580"/>
    </source>
</evidence>
<reference evidence="2" key="1">
    <citation type="submission" date="2022-11" db="UniProtKB">
        <authorList>
            <consortium name="WormBaseParasite"/>
        </authorList>
    </citation>
    <scope>IDENTIFICATION</scope>
</reference>
<dbReference type="Proteomes" id="UP000887580">
    <property type="component" value="Unplaced"/>
</dbReference>
<dbReference type="WBParaSite" id="PS1159_v2.g10289.t2">
    <property type="protein sequence ID" value="PS1159_v2.g10289.t2"/>
    <property type="gene ID" value="PS1159_v2.g10289"/>
</dbReference>
<proteinExistence type="predicted"/>
<evidence type="ECO:0000313" key="2">
    <source>
        <dbReference type="WBParaSite" id="PS1159_v2.g10289.t2"/>
    </source>
</evidence>